<evidence type="ECO:0000256" key="1">
    <source>
        <dbReference type="SAM" id="SignalP"/>
    </source>
</evidence>
<sequence>MKKILCFAVTLLAFTSLTFAQTNELTKEQLYRTKFNNYTFKELIETQSNLSKINKLLGFPDSIRKGKGGIGEGWVRYKFSTGFVLGFIDMNSAEFTIGINFIRASEITVKGISAKVGSSADTLLKNFTPITLSDGNKAIQFIPDGNTCCPITIRYTPQDNSITYITYKVDAKKLYTF</sequence>
<keyword evidence="1" id="KW-0732">Signal</keyword>
<dbReference type="RefSeq" id="WP_281756530.1">
    <property type="nucleotide sequence ID" value="NZ_BRVP01000038.1"/>
</dbReference>
<evidence type="ECO:0000313" key="2">
    <source>
        <dbReference type="EMBL" id="GLB54147.1"/>
    </source>
</evidence>
<accession>A0A9W6B959</accession>
<dbReference type="Proteomes" id="UP001143545">
    <property type="component" value="Unassembled WGS sequence"/>
</dbReference>
<organism evidence="2 3">
    <name type="scientific">Neptunitalea chrysea</name>
    <dbReference type="NCBI Taxonomy" id="1647581"/>
    <lineage>
        <taxon>Bacteria</taxon>
        <taxon>Pseudomonadati</taxon>
        <taxon>Bacteroidota</taxon>
        <taxon>Flavobacteriia</taxon>
        <taxon>Flavobacteriales</taxon>
        <taxon>Flavobacteriaceae</taxon>
        <taxon>Neptunitalea</taxon>
    </lineage>
</organism>
<feature type="signal peptide" evidence="1">
    <location>
        <begin position="1"/>
        <end position="20"/>
    </location>
</feature>
<gene>
    <name evidence="2" type="ORF">NBRC110019_31880</name>
</gene>
<comment type="caution">
    <text evidence="2">The sequence shown here is derived from an EMBL/GenBank/DDBJ whole genome shotgun (WGS) entry which is preliminary data.</text>
</comment>
<protein>
    <submittedName>
        <fullName evidence="2">Uncharacterized protein</fullName>
    </submittedName>
</protein>
<name>A0A9W6B959_9FLAO</name>
<dbReference type="EMBL" id="BRVP01000038">
    <property type="protein sequence ID" value="GLB54147.1"/>
    <property type="molecule type" value="Genomic_DNA"/>
</dbReference>
<feature type="chain" id="PRO_5040741265" evidence="1">
    <location>
        <begin position="21"/>
        <end position="177"/>
    </location>
</feature>
<dbReference type="AlphaFoldDB" id="A0A9W6B959"/>
<evidence type="ECO:0000313" key="3">
    <source>
        <dbReference type="Proteomes" id="UP001143545"/>
    </source>
</evidence>
<proteinExistence type="predicted"/>
<keyword evidence="3" id="KW-1185">Reference proteome</keyword>
<reference evidence="2" key="1">
    <citation type="submission" date="2022-07" db="EMBL/GenBank/DDBJ databases">
        <title>Taxonomy of Novel Oxalotrophic and Methylotrophic Bacteria.</title>
        <authorList>
            <person name="Sahin N."/>
            <person name="Tani A."/>
        </authorList>
    </citation>
    <scope>NUCLEOTIDE SEQUENCE</scope>
    <source>
        <strain evidence="2">AM327</strain>
    </source>
</reference>